<keyword evidence="14" id="KW-1185">Reference proteome</keyword>
<dbReference type="InterPro" id="IPR017878">
    <property type="entry name" value="TB_dom"/>
</dbReference>
<dbReference type="SMART" id="SM00181">
    <property type="entry name" value="EGF"/>
    <property type="match status" value="11"/>
</dbReference>
<feature type="region of interest" description="Disordered" evidence="10">
    <location>
        <begin position="155"/>
        <end position="215"/>
    </location>
</feature>
<evidence type="ECO:0000256" key="2">
    <source>
        <dbReference type="ARBA" id="ARBA00022525"/>
    </source>
</evidence>
<dbReference type="PROSITE" id="PS50026">
    <property type="entry name" value="EGF_3"/>
    <property type="match status" value="3"/>
</dbReference>
<dbReference type="InterPro" id="IPR000742">
    <property type="entry name" value="EGF"/>
</dbReference>
<dbReference type="FunFam" id="2.10.25.10:FF:000019">
    <property type="entry name" value="latent-transforming growth factor beta-binding protein 1 isoform X2"/>
    <property type="match status" value="1"/>
</dbReference>
<comment type="caution">
    <text evidence="13">The sequence shown here is derived from an EMBL/GenBank/DDBJ whole genome shotgun (WGS) entry which is preliminary data.</text>
</comment>
<dbReference type="SUPFAM" id="SSF57184">
    <property type="entry name" value="Growth factor receptor domain"/>
    <property type="match status" value="4"/>
</dbReference>
<keyword evidence="2" id="KW-0964">Secreted</keyword>
<gene>
    <name evidence="13" type="primary">Ltbp2_2</name>
    <name evidence="13" type="ORF">EYF80_042274</name>
</gene>
<reference evidence="13 14" key="1">
    <citation type="submission" date="2019-03" db="EMBL/GenBank/DDBJ databases">
        <title>First draft genome of Liparis tanakae, snailfish: a comprehensive survey of snailfish specific genes.</title>
        <authorList>
            <person name="Kim W."/>
            <person name="Song I."/>
            <person name="Jeong J.-H."/>
            <person name="Kim D."/>
            <person name="Kim S."/>
            <person name="Ryu S."/>
            <person name="Song J.Y."/>
            <person name="Lee S.K."/>
        </authorList>
    </citation>
    <scope>NUCLEOTIDE SEQUENCE [LARGE SCALE GENOMIC DNA]</scope>
    <source>
        <tissue evidence="13">Muscle</tissue>
    </source>
</reference>
<dbReference type="InterPro" id="IPR001881">
    <property type="entry name" value="EGF-like_Ca-bd_dom"/>
</dbReference>
<accession>A0A4Z2G3W0</accession>
<organism evidence="13 14">
    <name type="scientific">Liparis tanakae</name>
    <name type="common">Tanaka's snailfish</name>
    <dbReference type="NCBI Taxonomy" id="230148"/>
    <lineage>
        <taxon>Eukaryota</taxon>
        <taxon>Metazoa</taxon>
        <taxon>Chordata</taxon>
        <taxon>Craniata</taxon>
        <taxon>Vertebrata</taxon>
        <taxon>Euteleostomi</taxon>
        <taxon>Actinopterygii</taxon>
        <taxon>Neopterygii</taxon>
        <taxon>Teleostei</taxon>
        <taxon>Neoteleostei</taxon>
        <taxon>Acanthomorphata</taxon>
        <taxon>Eupercaria</taxon>
        <taxon>Perciformes</taxon>
        <taxon>Cottioidei</taxon>
        <taxon>Cottales</taxon>
        <taxon>Liparidae</taxon>
        <taxon>Liparis</taxon>
    </lineage>
</organism>
<dbReference type="PROSITE" id="PS00010">
    <property type="entry name" value="ASX_HYDROXYL"/>
    <property type="match status" value="2"/>
</dbReference>
<evidence type="ECO:0000256" key="10">
    <source>
        <dbReference type="SAM" id="MobiDB-lite"/>
    </source>
</evidence>
<evidence type="ECO:0000256" key="7">
    <source>
        <dbReference type="ARBA" id="ARBA00023157"/>
    </source>
</evidence>
<feature type="domain" description="EGF-like" evidence="11">
    <location>
        <begin position="543"/>
        <end position="584"/>
    </location>
</feature>
<dbReference type="CDD" id="cd00054">
    <property type="entry name" value="EGF_CA"/>
    <property type="match status" value="6"/>
</dbReference>
<dbReference type="FunFam" id="2.10.25.10:FF:000024">
    <property type="entry name" value="Putative latent-transforming growth factor beta-binding protein 2"/>
    <property type="match status" value="4"/>
</dbReference>
<keyword evidence="5" id="KW-0732">Signal</keyword>
<sequence length="660" mass="69755">MAHLDAVSVLRGKAAPGAGPMTHIPHINECLLPGLCKNAECLNTRGSYRCTCKPGFLLDADRSHCVCEYHRHMEAVLVVSSDKAVSDQRASCYRSVSAGACSLPLAQHLTKQICCCSRVGKAWGPGYHFKEICPAGHGYTYSRSDVQISVRQLDEEDLQSTGVSREEQSPTFPQPPSSLPWLPQPPQASPDSSVIDTRPSSEDRTQPDSDVDECGDPGSCPDGVCVNTLGSFQCQACGPGYRPVDERCVDVDECGLPGVCLHGRCVNLDGGHKCTCHRGYRVTSDHKACEDVNECAAGNACPAGICVNAAGSFTCQACGSGFGPSADGLRCDDINECAQGDVCLGGVCVNTEGSYTCTRCKAGYRASPDRQRCEDVDECQSLSTCANGICLNSEGSYTCENCPAGYRVSYDGELCQDIDECALPTTCPTGTCTNTEGSFTCIVCQPGFRVSDDGQHCDDVDECSVANRCPGQLCLNAPGSYTCRSCEAGLRLSQDGYGCEDVDECQRPGACPRAVCTNTEGSFACSACEPGFRPAPGGLSCEDVDECLAVVGICGEAECLNAPGSYTCLCPHGYTSVDGRTGCQVMTQYKPGQEKGGGGRTRIYEDECSKDGVCIRGECLNTDGSFMCLCRGDRAPGNASQKLSSSVSGVRGAWSDRLEA</sequence>
<dbReference type="FunFam" id="2.10.25.10:FF:000014">
    <property type="entry name" value="Latent-transforming growth factor beta-binding protein 3"/>
    <property type="match status" value="2"/>
</dbReference>
<keyword evidence="4 9" id="KW-0245">EGF-like domain</keyword>
<evidence type="ECO:0000256" key="1">
    <source>
        <dbReference type="ARBA" id="ARBA00004498"/>
    </source>
</evidence>
<dbReference type="InterPro" id="IPR052080">
    <property type="entry name" value="vWF_C/EGF_Fibrillin"/>
</dbReference>
<feature type="domain" description="EGF-like" evidence="11">
    <location>
        <begin position="250"/>
        <end position="290"/>
    </location>
</feature>
<evidence type="ECO:0000256" key="5">
    <source>
        <dbReference type="ARBA" id="ARBA00022729"/>
    </source>
</evidence>
<proteinExistence type="predicted"/>
<dbReference type="InterPro" id="IPR009030">
    <property type="entry name" value="Growth_fac_rcpt_cys_sf"/>
</dbReference>
<name>A0A4Z2G3W0_9TELE</name>
<dbReference type="SUPFAM" id="SSF57581">
    <property type="entry name" value="TB module/8-cys domain"/>
    <property type="match status" value="1"/>
</dbReference>
<evidence type="ECO:0000259" key="12">
    <source>
        <dbReference type="PROSITE" id="PS51364"/>
    </source>
</evidence>
<feature type="domain" description="TB" evidence="12">
    <location>
        <begin position="90"/>
        <end position="134"/>
    </location>
</feature>
<keyword evidence="3" id="KW-0272">Extracellular matrix</keyword>
<dbReference type="Pfam" id="PF00683">
    <property type="entry name" value="TB"/>
    <property type="match status" value="1"/>
</dbReference>
<evidence type="ECO:0000313" key="14">
    <source>
        <dbReference type="Proteomes" id="UP000314294"/>
    </source>
</evidence>
<dbReference type="PANTHER" id="PTHR47333">
    <property type="entry name" value="VON WILLEBRAND FACTOR C AND EGF DOMAIN-CONTAINING PROTEIN"/>
    <property type="match status" value="1"/>
</dbReference>
<dbReference type="EMBL" id="SRLO01000738">
    <property type="protein sequence ID" value="TNN47553.1"/>
    <property type="molecule type" value="Genomic_DNA"/>
</dbReference>
<protein>
    <submittedName>
        <fullName evidence="13">Latent-transforming growth factor beta-binding protein 2</fullName>
    </submittedName>
</protein>
<dbReference type="Gene3D" id="3.90.290.10">
    <property type="entry name" value="TGF-beta binding (TB) domain"/>
    <property type="match status" value="1"/>
</dbReference>
<dbReference type="OrthoDB" id="4405280at2759"/>
<dbReference type="PROSITE" id="PS01186">
    <property type="entry name" value="EGF_2"/>
    <property type="match status" value="3"/>
</dbReference>
<dbReference type="Gene3D" id="2.10.25.10">
    <property type="entry name" value="Laminin"/>
    <property type="match status" value="11"/>
</dbReference>
<dbReference type="SUPFAM" id="SSF57196">
    <property type="entry name" value="EGF/Laminin"/>
    <property type="match status" value="1"/>
</dbReference>
<dbReference type="InterPro" id="IPR036773">
    <property type="entry name" value="TB_dom_sf"/>
</dbReference>
<dbReference type="InterPro" id="IPR049883">
    <property type="entry name" value="NOTCH1_EGF-like"/>
</dbReference>
<keyword evidence="6" id="KW-0677">Repeat</keyword>
<evidence type="ECO:0000256" key="8">
    <source>
        <dbReference type="ARBA" id="ARBA00023180"/>
    </source>
</evidence>
<dbReference type="PROSITE" id="PS51364">
    <property type="entry name" value="TB"/>
    <property type="match status" value="1"/>
</dbReference>
<evidence type="ECO:0000259" key="11">
    <source>
        <dbReference type="PROSITE" id="PS50026"/>
    </source>
</evidence>
<comment type="caution">
    <text evidence="9">Lacks conserved residue(s) required for the propagation of feature annotation.</text>
</comment>
<evidence type="ECO:0000313" key="13">
    <source>
        <dbReference type="EMBL" id="TNN47553.1"/>
    </source>
</evidence>
<dbReference type="Proteomes" id="UP000314294">
    <property type="component" value="Unassembled WGS sequence"/>
</dbReference>
<dbReference type="GO" id="GO:0005509">
    <property type="term" value="F:calcium ion binding"/>
    <property type="evidence" value="ECO:0007669"/>
    <property type="project" value="InterPro"/>
</dbReference>
<evidence type="ECO:0000256" key="3">
    <source>
        <dbReference type="ARBA" id="ARBA00022530"/>
    </source>
</evidence>
<dbReference type="InterPro" id="IPR000152">
    <property type="entry name" value="EGF-type_Asp/Asn_hydroxyl_site"/>
</dbReference>
<evidence type="ECO:0000256" key="9">
    <source>
        <dbReference type="PROSITE-ProRule" id="PRU00076"/>
    </source>
</evidence>
<dbReference type="PANTHER" id="PTHR47333:SF4">
    <property type="entry name" value="EGF-LIKE DOMAIN-CONTAINING PROTEIN"/>
    <property type="match status" value="1"/>
</dbReference>
<comment type="subcellular location">
    <subcellularLocation>
        <location evidence="1">Secreted</location>
        <location evidence="1">Extracellular space</location>
        <location evidence="1">Extracellular matrix</location>
    </subcellularLocation>
</comment>
<feature type="domain" description="EGF-like" evidence="11">
    <location>
        <begin position="26"/>
        <end position="66"/>
    </location>
</feature>
<dbReference type="InterPro" id="IPR018097">
    <property type="entry name" value="EGF_Ca-bd_CS"/>
</dbReference>
<feature type="compositionally biased region" description="Pro residues" evidence="10">
    <location>
        <begin position="172"/>
        <end position="188"/>
    </location>
</feature>
<evidence type="ECO:0000256" key="4">
    <source>
        <dbReference type="ARBA" id="ARBA00022536"/>
    </source>
</evidence>
<dbReference type="FunFam" id="2.10.25.10:FF:000017">
    <property type="entry name" value="latent-transforming growth factor beta-binding protein 4 isoform X1"/>
    <property type="match status" value="1"/>
</dbReference>
<evidence type="ECO:0000256" key="6">
    <source>
        <dbReference type="ARBA" id="ARBA00022737"/>
    </source>
</evidence>
<dbReference type="PROSITE" id="PS01187">
    <property type="entry name" value="EGF_CA"/>
    <property type="match status" value="2"/>
</dbReference>
<keyword evidence="7" id="KW-1015">Disulfide bond</keyword>
<dbReference type="SMART" id="SM00179">
    <property type="entry name" value="EGF_CA"/>
    <property type="match status" value="11"/>
</dbReference>
<dbReference type="AlphaFoldDB" id="A0A4Z2G3W0"/>
<keyword evidence="8" id="KW-0325">Glycoprotein</keyword>
<dbReference type="Pfam" id="PF07645">
    <property type="entry name" value="EGF_CA"/>
    <property type="match status" value="11"/>
</dbReference>